<dbReference type="Gene3D" id="3.20.20.70">
    <property type="entry name" value="Aldolase class I"/>
    <property type="match status" value="1"/>
</dbReference>
<dbReference type="Pfam" id="PF06187">
    <property type="entry name" value="DUF993"/>
    <property type="match status" value="1"/>
</dbReference>
<evidence type="ECO:0000313" key="1">
    <source>
        <dbReference type="EMBL" id="NEC23169.1"/>
    </source>
</evidence>
<dbReference type="RefSeq" id="WP_164207498.1">
    <property type="nucleotide sequence ID" value="NZ_JAAGMP010001486.1"/>
</dbReference>
<comment type="caution">
    <text evidence="1">The sequence shown here is derived from an EMBL/GenBank/DDBJ whole genome shotgun (WGS) entry which is preliminary data.</text>
</comment>
<evidence type="ECO:0000313" key="2">
    <source>
        <dbReference type="Proteomes" id="UP000469670"/>
    </source>
</evidence>
<sequence length="121" mass="12432">MTAAVLLPQGPYTPRATPLDLTPGVGAPSSRTVFSAAHVVADPYADIGPDDPAAVDWEATLAFRRHLWSHGLGVAEAMDTAQRGMGLDWAGAAELIRRSAAEAKAVGGRIACGVGTDQVPA</sequence>
<organism evidence="1 2">
    <name type="scientific">Streptomyces parvus</name>
    <dbReference type="NCBI Taxonomy" id="66428"/>
    <lineage>
        <taxon>Bacteria</taxon>
        <taxon>Bacillati</taxon>
        <taxon>Actinomycetota</taxon>
        <taxon>Actinomycetes</taxon>
        <taxon>Kitasatosporales</taxon>
        <taxon>Streptomycetaceae</taxon>
        <taxon>Streptomyces</taxon>
    </lineage>
</organism>
<dbReference type="InterPro" id="IPR013785">
    <property type="entry name" value="Aldolase_TIM"/>
</dbReference>
<dbReference type="EMBL" id="JAAGMP010001486">
    <property type="protein sequence ID" value="NEC23169.1"/>
    <property type="molecule type" value="Genomic_DNA"/>
</dbReference>
<dbReference type="InterPro" id="IPR009334">
    <property type="entry name" value="DUF993"/>
</dbReference>
<accession>A0A7K3S742</accession>
<reference evidence="1 2" key="1">
    <citation type="submission" date="2020-01" db="EMBL/GenBank/DDBJ databases">
        <title>Insect and environment-associated Actinomycetes.</title>
        <authorList>
            <person name="Currrie C."/>
            <person name="Chevrette M."/>
            <person name="Carlson C."/>
            <person name="Stubbendieck R."/>
            <person name="Wendt-Pienkowski E."/>
        </authorList>
    </citation>
    <scope>NUCLEOTIDE SEQUENCE [LARGE SCALE GENOMIC DNA]</scope>
    <source>
        <strain evidence="1 2">SID7590</strain>
    </source>
</reference>
<protein>
    <submittedName>
        <fullName evidence="1">Dihydrodipicolinate synthase family protein</fullName>
    </submittedName>
</protein>
<gene>
    <name evidence="1" type="ORF">G3I50_33715</name>
</gene>
<feature type="non-terminal residue" evidence="1">
    <location>
        <position position="121"/>
    </location>
</feature>
<dbReference type="AlphaFoldDB" id="A0A7K3S742"/>
<dbReference type="Proteomes" id="UP000469670">
    <property type="component" value="Unassembled WGS sequence"/>
</dbReference>
<name>A0A7K3S742_9ACTN</name>
<proteinExistence type="predicted"/>